<dbReference type="FunFam" id="1.20.5.170:FF:000036">
    <property type="entry name" value="ABSCISIC ACID-INSENSITIVE 5-like protein 2"/>
    <property type="match status" value="1"/>
</dbReference>
<dbReference type="PROSITE" id="PS50217">
    <property type="entry name" value="BZIP"/>
    <property type="match status" value="1"/>
</dbReference>
<dbReference type="InterPro" id="IPR046347">
    <property type="entry name" value="bZIP_sf"/>
</dbReference>
<keyword evidence="7" id="KW-1185">Reference proteome</keyword>
<keyword evidence="2" id="KW-0238">DNA-binding</keyword>
<dbReference type="InterPro" id="IPR004827">
    <property type="entry name" value="bZIP"/>
</dbReference>
<dbReference type="GO" id="GO:0005634">
    <property type="term" value="C:nucleus"/>
    <property type="evidence" value="ECO:0007669"/>
    <property type="project" value="UniProtKB-SubCell"/>
</dbReference>
<dbReference type="PANTHER" id="PTHR22952">
    <property type="entry name" value="CAMP-RESPONSE ELEMENT BINDING PROTEIN-RELATED"/>
    <property type="match status" value="1"/>
</dbReference>
<dbReference type="GO" id="GO:0003677">
    <property type="term" value="F:DNA binding"/>
    <property type="evidence" value="ECO:0007669"/>
    <property type="project" value="UniProtKB-KW"/>
</dbReference>
<protein>
    <recommendedName>
        <fullName evidence="5">BZIP domain-containing protein</fullName>
    </recommendedName>
</protein>
<feature type="region of interest" description="Disordered" evidence="4">
    <location>
        <begin position="43"/>
        <end position="74"/>
    </location>
</feature>
<feature type="compositionally biased region" description="Polar residues" evidence="4">
    <location>
        <begin position="201"/>
        <end position="213"/>
    </location>
</feature>
<dbReference type="Proteomes" id="UP001642360">
    <property type="component" value="Unassembled WGS sequence"/>
</dbReference>
<evidence type="ECO:0000313" key="7">
    <source>
        <dbReference type="Proteomes" id="UP001642360"/>
    </source>
</evidence>
<evidence type="ECO:0000256" key="2">
    <source>
        <dbReference type="ARBA" id="ARBA00023125"/>
    </source>
</evidence>
<dbReference type="SUPFAM" id="SSF57959">
    <property type="entry name" value="Leucine zipper domain"/>
    <property type="match status" value="1"/>
</dbReference>
<dbReference type="Gene3D" id="1.20.5.170">
    <property type="match status" value="1"/>
</dbReference>
<dbReference type="PANTHER" id="PTHR22952:SF433">
    <property type="entry name" value="PROTEIN FD"/>
    <property type="match status" value="1"/>
</dbReference>
<feature type="domain" description="BZIP" evidence="5">
    <location>
        <begin position="142"/>
        <end position="191"/>
    </location>
</feature>
<feature type="compositionally biased region" description="Polar residues" evidence="4">
    <location>
        <begin position="62"/>
        <end position="74"/>
    </location>
</feature>
<name>A0ABC8UDC8_9AQUA</name>
<proteinExistence type="predicted"/>
<dbReference type="CDD" id="cd14707">
    <property type="entry name" value="bZIP_plant_BZIP46"/>
    <property type="match status" value="1"/>
</dbReference>
<reference evidence="6 7" key="1">
    <citation type="submission" date="2024-02" db="EMBL/GenBank/DDBJ databases">
        <authorList>
            <person name="Vignale AGUSTIN F."/>
            <person name="Sosa J E."/>
            <person name="Modenutti C."/>
        </authorList>
    </citation>
    <scope>NUCLEOTIDE SEQUENCE [LARGE SCALE GENOMIC DNA]</scope>
</reference>
<accession>A0ABC8UDC8</accession>
<dbReference type="Pfam" id="PF00170">
    <property type="entry name" value="bZIP_1"/>
    <property type="match status" value="1"/>
</dbReference>
<evidence type="ECO:0000256" key="3">
    <source>
        <dbReference type="ARBA" id="ARBA00023242"/>
    </source>
</evidence>
<dbReference type="EMBL" id="CAUOFW020007279">
    <property type="protein sequence ID" value="CAK9178394.1"/>
    <property type="molecule type" value="Genomic_DNA"/>
</dbReference>
<sequence>MDEVWKDISLSSLPHSTTTTTSTAGASTTHHPFNNMALQDFFPSPLREDQPTRVHNSRGHRASSSGCGAFDSFSSQAPPPATILSLNSVPEFHNYLERDHAFLETSASVSSLNSSIAALTSSTVAVPSSRKKRAPVIGDDTGDRRHKRMIKNRESASRSRARKQAYTTELELEVAHLTEENAKLRREQEKFYSATPAQLPKDNSLSRTISAPF</sequence>
<evidence type="ECO:0000256" key="1">
    <source>
        <dbReference type="ARBA" id="ARBA00004123"/>
    </source>
</evidence>
<dbReference type="InterPro" id="IPR043452">
    <property type="entry name" value="BZIP46-like"/>
</dbReference>
<gene>
    <name evidence="6" type="ORF">ILEXP_LOCUS48315</name>
</gene>
<organism evidence="6 7">
    <name type="scientific">Ilex paraguariensis</name>
    <name type="common">yerba mate</name>
    <dbReference type="NCBI Taxonomy" id="185542"/>
    <lineage>
        <taxon>Eukaryota</taxon>
        <taxon>Viridiplantae</taxon>
        <taxon>Streptophyta</taxon>
        <taxon>Embryophyta</taxon>
        <taxon>Tracheophyta</taxon>
        <taxon>Spermatophyta</taxon>
        <taxon>Magnoliopsida</taxon>
        <taxon>eudicotyledons</taxon>
        <taxon>Gunneridae</taxon>
        <taxon>Pentapetalae</taxon>
        <taxon>asterids</taxon>
        <taxon>campanulids</taxon>
        <taxon>Aquifoliales</taxon>
        <taxon>Aquifoliaceae</taxon>
        <taxon>Ilex</taxon>
    </lineage>
</organism>
<dbReference type="PROSITE" id="PS00036">
    <property type="entry name" value="BZIP_BASIC"/>
    <property type="match status" value="1"/>
</dbReference>
<evidence type="ECO:0000256" key="4">
    <source>
        <dbReference type="SAM" id="MobiDB-lite"/>
    </source>
</evidence>
<evidence type="ECO:0000313" key="6">
    <source>
        <dbReference type="EMBL" id="CAK9178394.1"/>
    </source>
</evidence>
<keyword evidence="3" id="KW-0539">Nucleus</keyword>
<comment type="subcellular location">
    <subcellularLocation>
        <location evidence="1">Nucleus</location>
    </subcellularLocation>
</comment>
<evidence type="ECO:0000259" key="5">
    <source>
        <dbReference type="PROSITE" id="PS50217"/>
    </source>
</evidence>
<dbReference type="AlphaFoldDB" id="A0ABC8UDC8"/>
<comment type="caution">
    <text evidence="6">The sequence shown here is derived from an EMBL/GenBank/DDBJ whole genome shotgun (WGS) entry which is preliminary data.</text>
</comment>
<feature type="region of interest" description="Disordered" evidence="4">
    <location>
        <begin position="192"/>
        <end position="213"/>
    </location>
</feature>
<dbReference type="SMART" id="SM00338">
    <property type="entry name" value="BRLZ"/>
    <property type="match status" value="1"/>
</dbReference>